<sequence length="382" mass="43033">MRYFAYPFPVQGNAYSRITESRRNDITIGLQSSERISSRTSRQPPTKESDDTYIQRIEEKHANTVDKSDPKRGDFERAISKKLKGLAKKTFQAFCKKPKNTIQATNPGHKANAYGQYSQPYVFCVRYFSTTQHYLGIVEGFLNAAFEGYMSSGIATPCTLMYWCRSFAFLLRTARISEEEDSRSDYAFVTSDDDQTFSRTGIPSENRTAPKPLQRVRGAPRRHVYADKETQTTPNLQQKSPYTTSAYASSTYSTSTMQTSLDTIHTEPSTCHGIRPTDSRPSKPSEACPMTDSAIELHTLTPAYPHRYPPGIVVIKTLDEQGIEVFEETDLTHRNALFIDLKPTVATKVELTGVVQRTGRAGLMERALGRIVDALARDEDDR</sequence>
<accession>A0A177DD39</accession>
<feature type="region of interest" description="Disordered" evidence="1">
    <location>
        <begin position="266"/>
        <end position="288"/>
    </location>
</feature>
<feature type="region of interest" description="Disordered" evidence="1">
    <location>
        <begin position="30"/>
        <end position="50"/>
    </location>
</feature>
<feature type="compositionally biased region" description="Polar residues" evidence="1">
    <location>
        <begin position="30"/>
        <end position="44"/>
    </location>
</feature>
<dbReference type="VEuPathDB" id="FungiDB:CC77DRAFT_1052129"/>
<dbReference type="Proteomes" id="UP000077248">
    <property type="component" value="Unassembled WGS sequence"/>
</dbReference>
<feature type="region of interest" description="Disordered" evidence="1">
    <location>
        <begin position="197"/>
        <end position="219"/>
    </location>
</feature>
<evidence type="ECO:0000256" key="1">
    <source>
        <dbReference type="SAM" id="MobiDB-lite"/>
    </source>
</evidence>
<feature type="compositionally biased region" description="Polar residues" evidence="1">
    <location>
        <begin position="197"/>
        <end position="207"/>
    </location>
</feature>
<dbReference type="RefSeq" id="XP_018383144.1">
    <property type="nucleotide sequence ID" value="XM_018527689.1"/>
</dbReference>
<dbReference type="KEGG" id="aalt:CC77DRAFT_1052129"/>
<keyword evidence="3" id="KW-1185">Reference proteome</keyword>
<dbReference type="AlphaFoldDB" id="A0A177DD39"/>
<name>A0A177DD39_ALTAL</name>
<dbReference type="GeneID" id="29113283"/>
<evidence type="ECO:0000313" key="3">
    <source>
        <dbReference type="Proteomes" id="UP000077248"/>
    </source>
</evidence>
<dbReference type="EMBL" id="KV441485">
    <property type="protein sequence ID" value="OAG17723.1"/>
    <property type="molecule type" value="Genomic_DNA"/>
</dbReference>
<organism evidence="2 3">
    <name type="scientific">Alternaria alternata</name>
    <name type="common">Alternaria rot fungus</name>
    <name type="synonym">Torula alternata</name>
    <dbReference type="NCBI Taxonomy" id="5599"/>
    <lineage>
        <taxon>Eukaryota</taxon>
        <taxon>Fungi</taxon>
        <taxon>Dikarya</taxon>
        <taxon>Ascomycota</taxon>
        <taxon>Pezizomycotina</taxon>
        <taxon>Dothideomycetes</taxon>
        <taxon>Pleosporomycetidae</taxon>
        <taxon>Pleosporales</taxon>
        <taxon>Pleosporineae</taxon>
        <taxon>Pleosporaceae</taxon>
        <taxon>Alternaria</taxon>
        <taxon>Alternaria sect. Alternaria</taxon>
        <taxon>Alternaria alternata complex</taxon>
    </lineage>
</organism>
<proteinExistence type="predicted"/>
<evidence type="ECO:0000313" key="2">
    <source>
        <dbReference type="EMBL" id="OAG17723.1"/>
    </source>
</evidence>
<protein>
    <submittedName>
        <fullName evidence="2">Uncharacterized protein</fullName>
    </submittedName>
</protein>
<reference evidence="2 3" key="1">
    <citation type="submission" date="2016-05" db="EMBL/GenBank/DDBJ databases">
        <title>Comparative analysis of secretome profiles of manganese(II)-oxidizing ascomycete fungi.</title>
        <authorList>
            <consortium name="DOE Joint Genome Institute"/>
            <person name="Zeiner C.A."/>
            <person name="Purvine S.O."/>
            <person name="Zink E.M."/>
            <person name="Wu S."/>
            <person name="Pasa-Tolic L."/>
            <person name="Chaput D.L."/>
            <person name="Haridas S."/>
            <person name="Grigoriev I.V."/>
            <person name="Santelli C.M."/>
            <person name="Hansel C.M."/>
        </authorList>
    </citation>
    <scope>NUCLEOTIDE SEQUENCE [LARGE SCALE GENOMIC DNA]</scope>
    <source>
        <strain evidence="2 3">SRC1lrK2f</strain>
    </source>
</reference>
<gene>
    <name evidence="2" type="ORF">CC77DRAFT_1052129</name>
</gene>